<dbReference type="AlphaFoldDB" id="A0AAV9N4F1"/>
<dbReference type="InterPro" id="IPR020846">
    <property type="entry name" value="MFS_dom"/>
</dbReference>
<dbReference type="InterPro" id="IPR036259">
    <property type="entry name" value="MFS_trans_sf"/>
</dbReference>
<feature type="transmembrane region" description="Helical" evidence="5">
    <location>
        <begin position="418"/>
        <end position="439"/>
    </location>
</feature>
<comment type="subcellular location">
    <subcellularLocation>
        <location evidence="1">Membrane</location>
        <topology evidence="1">Multi-pass membrane protein</topology>
    </subcellularLocation>
</comment>
<feature type="transmembrane region" description="Helical" evidence="5">
    <location>
        <begin position="224"/>
        <end position="244"/>
    </location>
</feature>
<protein>
    <recommendedName>
        <fullName evidence="6">Major facilitator superfamily (MFS) profile domain-containing protein</fullName>
    </recommendedName>
</protein>
<feature type="transmembrane region" description="Helical" evidence="5">
    <location>
        <begin position="103"/>
        <end position="124"/>
    </location>
</feature>
<dbReference type="PANTHER" id="PTHR23502:SF29">
    <property type="entry name" value="TRANSPORTER, PUTATIVE (AFU_ORTHOLOGUE AFUA_6G06680)-RELATED"/>
    <property type="match status" value="1"/>
</dbReference>
<dbReference type="GO" id="GO:0005886">
    <property type="term" value="C:plasma membrane"/>
    <property type="evidence" value="ECO:0007669"/>
    <property type="project" value="TreeGrafter"/>
</dbReference>
<evidence type="ECO:0000256" key="2">
    <source>
        <dbReference type="ARBA" id="ARBA00022692"/>
    </source>
</evidence>
<keyword evidence="4 5" id="KW-0472">Membrane</keyword>
<feature type="transmembrane region" description="Helical" evidence="5">
    <location>
        <begin position="68"/>
        <end position="91"/>
    </location>
</feature>
<feature type="transmembrane region" description="Helical" evidence="5">
    <location>
        <begin position="482"/>
        <end position="501"/>
    </location>
</feature>
<evidence type="ECO:0000256" key="1">
    <source>
        <dbReference type="ARBA" id="ARBA00004141"/>
    </source>
</evidence>
<feature type="transmembrane region" description="Helical" evidence="5">
    <location>
        <begin position="136"/>
        <end position="157"/>
    </location>
</feature>
<keyword evidence="3 5" id="KW-1133">Transmembrane helix</keyword>
<evidence type="ECO:0000256" key="4">
    <source>
        <dbReference type="ARBA" id="ARBA00023136"/>
    </source>
</evidence>
<evidence type="ECO:0000256" key="5">
    <source>
        <dbReference type="SAM" id="Phobius"/>
    </source>
</evidence>
<dbReference type="InterPro" id="IPR011701">
    <property type="entry name" value="MFS"/>
</dbReference>
<evidence type="ECO:0000313" key="8">
    <source>
        <dbReference type="Proteomes" id="UP001358417"/>
    </source>
</evidence>
<dbReference type="Pfam" id="PF07690">
    <property type="entry name" value="MFS_1"/>
    <property type="match status" value="1"/>
</dbReference>
<feature type="domain" description="Major facilitator superfamily (MFS) profile" evidence="6">
    <location>
        <begin position="69"/>
        <end position="563"/>
    </location>
</feature>
<evidence type="ECO:0000313" key="7">
    <source>
        <dbReference type="EMBL" id="KAK5047535.1"/>
    </source>
</evidence>
<feature type="transmembrane region" description="Helical" evidence="5">
    <location>
        <begin position="332"/>
        <end position="354"/>
    </location>
</feature>
<dbReference type="SUPFAM" id="SSF103473">
    <property type="entry name" value="MFS general substrate transporter"/>
    <property type="match status" value="1"/>
</dbReference>
<evidence type="ECO:0000256" key="3">
    <source>
        <dbReference type="ARBA" id="ARBA00022989"/>
    </source>
</evidence>
<dbReference type="GeneID" id="89974803"/>
<evidence type="ECO:0000259" key="6">
    <source>
        <dbReference type="PROSITE" id="PS50850"/>
    </source>
</evidence>
<dbReference type="RefSeq" id="XP_064703079.1">
    <property type="nucleotide sequence ID" value="XM_064850192.1"/>
</dbReference>
<name>A0AAV9N4F1_9EURO</name>
<dbReference type="EMBL" id="JAVRRD010000025">
    <property type="protein sequence ID" value="KAK5047535.1"/>
    <property type="molecule type" value="Genomic_DNA"/>
</dbReference>
<feature type="transmembrane region" description="Helical" evidence="5">
    <location>
        <begin position="195"/>
        <end position="218"/>
    </location>
</feature>
<feature type="transmembrane region" description="Helical" evidence="5">
    <location>
        <begin position="513"/>
        <end position="533"/>
    </location>
</feature>
<sequence>MGFGVLEPKAEGHVPGTVYLYDENQPEGTQDTSLLKHGTGKYSHVVLTPQPSDDPNDPLNWSSFEKHAVLAILGFGAIVCGAGPGAILQAGVLPISQSLGVSFTQVTLLAGYVLLSAGAFGVFVSGLARKFGKRPLYIFCSLMAVTGCIIGECAQTYSTLVAARVVQGLGVGAYESLIVASIGDLFFVHERGSRVAGVIFLLSTVANGVLVIAGPITANLGWHYNFHILLPFLGLQLLLTIFFVPETTYIRKKIYEIDETGSDQNLAALGQDVERHRYANEKVTKTKSEQAENISQISVPPTRKTYIQRLAVFNGVFVRDSLLKMVTAPVAILLNVAASYNVLVTGITLAWYVAMSIVSSIIFSSPPYLLTPAGVGYTSAAPMIGGIIGSIFMGVIAKPQLMWMVKRNNGIYEPEFQLLGSAVGSITSIAGMVGFGYAAQNFQSIYVICFCWGLMMFGLCIINISLSGYVLDAYRKHSTELFVMNMLFKNFFFYGLTNYIVDWLMTQGPAKMFNIIAGITAGCVLTTIPMYIYGKRYRRFWAHHNLIKILRLETDLTGTEAAE</sequence>
<feature type="transmembrane region" description="Helical" evidence="5">
    <location>
        <begin position="169"/>
        <end position="188"/>
    </location>
</feature>
<accession>A0AAV9N4F1</accession>
<dbReference type="PROSITE" id="PS50850">
    <property type="entry name" value="MFS"/>
    <property type="match status" value="1"/>
</dbReference>
<keyword evidence="8" id="KW-1185">Reference proteome</keyword>
<dbReference type="Proteomes" id="UP001358417">
    <property type="component" value="Unassembled WGS sequence"/>
</dbReference>
<reference evidence="7 8" key="1">
    <citation type="submission" date="2023-08" db="EMBL/GenBank/DDBJ databases">
        <title>Black Yeasts Isolated from many extreme environments.</title>
        <authorList>
            <person name="Coleine C."/>
            <person name="Stajich J.E."/>
            <person name="Selbmann L."/>
        </authorList>
    </citation>
    <scope>NUCLEOTIDE SEQUENCE [LARGE SCALE GENOMIC DNA]</scope>
    <source>
        <strain evidence="7 8">CCFEE 5792</strain>
    </source>
</reference>
<proteinExistence type="predicted"/>
<dbReference type="PANTHER" id="PTHR23502">
    <property type="entry name" value="MAJOR FACILITATOR SUPERFAMILY"/>
    <property type="match status" value="1"/>
</dbReference>
<organism evidence="7 8">
    <name type="scientific">Exophiala bonariae</name>
    <dbReference type="NCBI Taxonomy" id="1690606"/>
    <lineage>
        <taxon>Eukaryota</taxon>
        <taxon>Fungi</taxon>
        <taxon>Dikarya</taxon>
        <taxon>Ascomycota</taxon>
        <taxon>Pezizomycotina</taxon>
        <taxon>Eurotiomycetes</taxon>
        <taxon>Chaetothyriomycetidae</taxon>
        <taxon>Chaetothyriales</taxon>
        <taxon>Herpotrichiellaceae</taxon>
        <taxon>Exophiala</taxon>
    </lineage>
</organism>
<dbReference type="GO" id="GO:0022857">
    <property type="term" value="F:transmembrane transporter activity"/>
    <property type="evidence" value="ECO:0007669"/>
    <property type="project" value="InterPro"/>
</dbReference>
<feature type="transmembrane region" description="Helical" evidence="5">
    <location>
        <begin position="445"/>
        <end position="470"/>
    </location>
</feature>
<feature type="transmembrane region" description="Helical" evidence="5">
    <location>
        <begin position="374"/>
        <end position="397"/>
    </location>
</feature>
<dbReference type="Gene3D" id="1.20.1250.20">
    <property type="entry name" value="MFS general substrate transporter like domains"/>
    <property type="match status" value="1"/>
</dbReference>
<comment type="caution">
    <text evidence="7">The sequence shown here is derived from an EMBL/GenBank/DDBJ whole genome shotgun (WGS) entry which is preliminary data.</text>
</comment>
<keyword evidence="2 5" id="KW-0812">Transmembrane</keyword>
<gene>
    <name evidence="7" type="ORF">LTR84_006632</name>
</gene>